<dbReference type="Proteomes" id="UP000466442">
    <property type="component" value="Unassembled WGS sequence"/>
</dbReference>
<gene>
    <name evidence="2" type="ORF">GE061_006268</name>
</gene>
<proteinExistence type="predicted"/>
<dbReference type="AlphaFoldDB" id="A0A8S9WSR2"/>
<protein>
    <submittedName>
        <fullName evidence="2">Uncharacterized protein</fullName>
    </submittedName>
</protein>
<dbReference type="EMBL" id="WIXP02000014">
    <property type="protein sequence ID" value="KAF6199970.1"/>
    <property type="molecule type" value="Genomic_DNA"/>
</dbReference>
<accession>A0A8S9WSR2</accession>
<feature type="compositionally biased region" description="Polar residues" evidence="1">
    <location>
        <begin position="486"/>
        <end position="495"/>
    </location>
</feature>
<evidence type="ECO:0000256" key="1">
    <source>
        <dbReference type="SAM" id="MobiDB-lite"/>
    </source>
</evidence>
<comment type="caution">
    <text evidence="2">The sequence shown here is derived from an EMBL/GenBank/DDBJ whole genome shotgun (WGS) entry which is preliminary data.</text>
</comment>
<evidence type="ECO:0000313" key="2">
    <source>
        <dbReference type="EMBL" id="KAF6199970.1"/>
    </source>
</evidence>
<reference evidence="2" key="1">
    <citation type="journal article" date="2021" name="Mol. Ecol. Resour.">
        <title>Apolygus lucorum genome provides insights into omnivorousness and mesophyll feeding.</title>
        <authorList>
            <person name="Liu Y."/>
            <person name="Liu H."/>
            <person name="Wang H."/>
            <person name="Huang T."/>
            <person name="Liu B."/>
            <person name="Yang B."/>
            <person name="Yin L."/>
            <person name="Li B."/>
            <person name="Zhang Y."/>
            <person name="Zhang S."/>
            <person name="Jiang F."/>
            <person name="Zhang X."/>
            <person name="Ren Y."/>
            <person name="Wang B."/>
            <person name="Wang S."/>
            <person name="Lu Y."/>
            <person name="Wu K."/>
            <person name="Fan W."/>
            <person name="Wang G."/>
        </authorList>
    </citation>
    <scope>NUCLEOTIDE SEQUENCE</scope>
    <source>
        <strain evidence="2">12Hb</strain>
    </source>
</reference>
<feature type="compositionally biased region" description="Polar residues" evidence="1">
    <location>
        <begin position="425"/>
        <end position="450"/>
    </location>
</feature>
<organism evidence="2 3">
    <name type="scientific">Apolygus lucorum</name>
    <name type="common">Small green plant bug</name>
    <name type="synonym">Lygocoris lucorum</name>
    <dbReference type="NCBI Taxonomy" id="248454"/>
    <lineage>
        <taxon>Eukaryota</taxon>
        <taxon>Metazoa</taxon>
        <taxon>Ecdysozoa</taxon>
        <taxon>Arthropoda</taxon>
        <taxon>Hexapoda</taxon>
        <taxon>Insecta</taxon>
        <taxon>Pterygota</taxon>
        <taxon>Neoptera</taxon>
        <taxon>Paraneoptera</taxon>
        <taxon>Hemiptera</taxon>
        <taxon>Heteroptera</taxon>
        <taxon>Panheteroptera</taxon>
        <taxon>Cimicomorpha</taxon>
        <taxon>Miridae</taxon>
        <taxon>Mirini</taxon>
        <taxon>Apolygus</taxon>
    </lineage>
</organism>
<feature type="region of interest" description="Disordered" evidence="1">
    <location>
        <begin position="425"/>
        <end position="495"/>
    </location>
</feature>
<name>A0A8S9WSR2_APOLU</name>
<evidence type="ECO:0000313" key="3">
    <source>
        <dbReference type="Proteomes" id="UP000466442"/>
    </source>
</evidence>
<keyword evidence="3" id="KW-1185">Reference proteome</keyword>
<sequence length="495" mass="55301">MEFENRMSRFFVSLVYVAQIGIVFCSLDEVKSGEKLMTSLERVQYNLHSVRSAITRYSDSYCSGILNKTDITLADLQNCAIHRNHLLKDQWTRAMNPTLFELRHFRRTLLQVKGDRKVLSPYFLAKISRFIQDEDVIMSDAVKIANEICRKNQANTQEIKKIEQKLNKYGEHKRVTTTTKIVPKRGSKGTKPTTSTGVPISASFRMDEWLLLPTEQTGKTDGTNETVVTTKNGTVELISEPCWGIEGSTCKAENNVDESYQNLENSTVNQTTRISTTGVPEIMVFKPEEFTSIINTTGQNVISHSKSSKLLEIDANLTSSGQREEEINFGSGSNESWEIFDGSQSDSNWDECIGEYSAEDCGLGILESQDVNFNESSGKEDSLDSDESMSCLNCSEASAVNLMGNSTPRVDLDDLIIDQRNSSEWIPSTTSDRNKSTSSFVSGGNTTTYTKEPGDRNRLLNCSNDESEYCGGREESPLPRKGISKPQRSTQTSKH</sequence>